<evidence type="ECO:0008006" key="3">
    <source>
        <dbReference type="Google" id="ProtNLM"/>
    </source>
</evidence>
<organism evidence="1 2">
    <name type="scientific">Chitinophaga ginsengisegetis</name>
    <dbReference type="NCBI Taxonomy" id="393003"/>
    <lineage>
        <taxon>Bacteria</taxon>
        <taxon>Pseudomonadati</taxon>
        <taxon>Bacteroidota</taxon>
        <taxon>Chitinophagia</taxon>
        <taxon>Chitinophagales</taxon>
        <taxon>Chitinophagaceae</taxon>
        <taxon>Chitinophaga</taxon>
    </lineage>
</organism>
<protein>
    <recommendedName>
        <fullName evidence="3">SnoaL-like domain-containing protein</fullName>
    </recommendedName>
</protein>
<dbReference type="SUPFAM" id="SSF54427">
    <property type="entry name" value="NTF2-like"/>
    <property type="match status" value="1"/>
</dbReference>
<evidence type="ECO:0000313" key="2">
    <source>
        <dbReference type="Proteomes" id="UP000190166"/>
    </source>
</evidence>
<dbReference type="STRING" id="393003.SAMN05660461_1429"/>
<dbReference type="Gene3D" id="3.10.450.50">
    <property type="match status" value="1"/>
</dbReference>
<reference evidence="1 2" key="1">
    <citation type="submission" date="2017-02" db="EMBL/GenBank/DDBJ databases">
        <authorList>
            <person name="Peterson S.W."/>
        </authorList>
    </citation>
    <scope>NUCLEOTIDE SEQUENCE [LARGE SCALE GENOMIC DNA]</scope>
    <source>
        <strain evidence="1 2">DSM 18108</strain>
    </source>
</reference>
<dbReference type="InterPro" id="IPR032710">
    <property type="entry name" value="NTF2-like_dom_sf"/>
</dbReference>
<name>A0A1T5NFW4_9BACT</name>
<gene>
    <name evidence="1" type="ORF">SAMN05660461_1429</name>
</gene>
<proteinExistence type="predicted"/>
<dbReference type="EMBL" id="FUZZ01000001">
    <property type="protein sequence ID" value="SKC99272.1"/>
    <property type="molecule type" value="Genomic_DNA"/>
</dbReference>
<dbReference type="AlphaFoldDB" id="A0A1T5NFW4"/>
<dbReference type="Proteomes" id="UP000190166">
    <property type="component" value="Unassembled WGS sequence"/>
</dbReference>
<dbReference type="RefSeq" id="WP_079468693.1">
    <property type="nucleotide sequence ID" value="NZ_FUZZ01000001.1"/>
</dbReference>
<sequence>MTSFTDFFTAYGRASLANDAEIIANCYAENFMAAGPSGNMTFKNDEKFTQWLEEMFKFNRKIGMQEMKVIKVETSPMGEYYTRALVRWGAVYSKNTSEIIEFEITYILYHVNDALKIIMYVSHENEEDVLKEKGIIP</sequence>
<keyword evidence="2" id="KW-1185">Reference proteome</keyword>
<accession>A0A1T5NFW4</accession>
<evidence type="ECO:0000313" key="1">
    <source>
        <dbReference type="EMBL" id="SKC99272.1"/>
    </source>
</evidence>